<feature type="transmembrane region" description="Helical" evidence="1">
    <location>
        <begin position="20"/>
        <end position="41"/>
    </location>
</feature>
<proteinExistence type="predicted"/>
<evidence type="ECO:0000259" key="2">
    <source>
        <dbReference type="Pfam" id="PF14402"/>
    </source>
</evidence>
<organism evidence="3 4">
    <name type="scientific">Candidatus Dojkabacteria bacterium HGW-Dojkabacteria-1</name>
    <dbReference type="NCBI Taxonomy" id="2013761"/>
    <lineage>
        <taxon>Bacteria</taxon>
        <taxon>Candidatus Dojkabacteria</taxon>
    </lineage>
</organism>
<protein>
    <recommendedName>
        <fullName evidence="2">7 transmembrane helices usually fused to an inactive transglutaminase domain-containing protein</fullName>
    </recommendedName>
</protein>
<evidence type="ECO:0000313" key="4">
    <source>
        <dbReference type="Proteomes" id="UP000233417"/>
    </source>
</evidence>
<dbReference type="InterPro" id="IPR025840">
    <property type="entry name" value="7TM_transglut"/>
</dbReference>
<keyword evidence="1" id="KW-1133">Transmembrane helix</keyword>
<dbReference type="EMBL" id="PHAO01000001">
    <property type="protein sequence ID" value="PKN03073.1"/>
    <property type="molecule type" value="Genomic_DNA"/>
</dbReference>
<accession>A0A2N2F4J8</accession>
<comment type="caution">
    <text evidence="3">The sequence shown here is derived from an EMBL/GenBank/DDBJ whole genome shotgun (WGS) entry which is preliminary data.</text>
</comment>
<evidence type="ECO:0000256" key="1">
    <source>
        <dbReference type="SAM" id="Phobius"/>
    </source>
</evidence>
<reference evidence="3 4" key="1">
    <citation type="journal article" date="2017" name="ISME J.">
        <title>Potential for microbial H2 and metal transformations associated with novel bacteria and archaea in deep terrestrial subsurface sediments.</title>
        <authorList>
            <person name="Hernsdorf A.W."/>
            <person name="Amano Y."/>
            <person name="Miyakawa K."/>
            <person name="Ise K."/>
            <person name="Suzuki Y."/>
            <person name="Anantharaman K."/>
            <person name="Probst A."/>
            <person name="Burstein D."/>
            <person name="Thomas B.C."/>
            <person name="Banfield J.F."/>
        </authorList>
    </citation>
    <scope>NUCLEOTIDE SEQUENCE [LARGE SCALE GENOMIC DNA]</scope>
    <source>
        <strain evidence="3">HGW-Dojkabacteria-1</strain>
    </source>
</reference>
<feature type="transmembrane region" description="Helical" evidence="1">
    <location>
        <begin position="96"/>
        <end position="118"/>
    </location>
</feature>
<evidence type="ECO:0000313" key="3">
    <source>
        <dbReference type="EMBL" id="PKN03073.1"/>
    </source>
</evidence>
<feature type="transmembrane region" description="Helical" evidence="1">
    <location>
        <begin position="183"/>
        <end position="203"/>
    </location>
</feature>
<dbReference type="Pfam" id="PF14402">
    <property type="entry name" value="7TM_transglut"/>
    <property type="match status" value="1"/>
</dbReference>
<dbReference type="AlphaFoldDB" id="A0A2N2F4J8"/>
<feature type="transmembrane region" description="Helical" evidence="1">
    <location>
        <begin position="149"/>
        <end position="171"/>
    </location>
</feature>
<keyword evidence="1" id="KW-0812">Transmembrane</keyword>
<gene>
    <name evidence="3" type="ORF">CVU76_03575</name>
</gene>
<name>A0A2N2F4J8_9BACT</name>
<keyword evidence="1" id="KW-0472">Membrane</keyword>
<feature type="domain" description="7 transmembrane helices usually fused to an inactive transglutaminase" evidence="2">
    <location>
        <begin position="22"/>
        <end position="212"/>
    </location>
</feature>
<dbReference type="Proteomes" id="UP000233417">
    <property type="component" value="Unassembled WGS sequence"/>
</dbReference>
<feature type="transmembrane region" description="Helical" evidence="1">
    <location>
        <begin position="124"/>
        <end position="142"/>
    </location>
</feature>
<sequence length="221" mass="24721">MFETSGLTEWILQHGVSKMALELLIAVAVLATIVSIARYVIGSKTYGIYAPILLAIAYSYTGLKYGLAITIIVILTSLLSYNVLKRIRMHYITRIATNYTILAMVLVLFFVLIDMFGLGLENMANIPPLAFISIAALSDFFIKQYVKKSFAGSILTLTGTILVAAIGWFVITREIISEYMINNLWVLPLLTLVNLLLGQFTGLRIKDYFRFKLSNRDDSSN</sequence>
<feature type="transmembrane region" description="Helical" evidence="1">
    <location>
        <begin position="67"/>
        <end position="84"/>
    </location>
</feature>